<organism evidence="2 3">
    <name type="scientific">Polarella glacialis</name>
    <name type="common">Dinoflagellate</name>
    <dbReference type="NCBI Taxonomy" id="89957"/>
    <lineage>
        <taxon>Eukaryota</taxon>
        <taxon>Sar</taxon>
        <taxon>Alveolata</taxon>
        <taxon>Dinophyceae</taxon>
        <taxon>Suessiales</taxon>
        <taxon>Suessiaceae</taxon>
        <taxon>Polarella</taxon>
    </lineage>
</organism>
<dbReference type="EMBL" id="CAJNNW010028853">
    <property type="protein sequence ID" value="CAE8697999.1"/>
    <property type="molecule type" value="Genomic_DNA"/>
</dbReference>
<evidence type="ECO:0000256" key="1">
    <source>
        <dbReference type="SAM" id="MobiDB-lite"/>
    </source>
</evidence>
<accession>A0A813K912</accession>
<dbReference type="AlphaFoldDB" id="A0A813K912"/>
<sequence length="136" mass="15236">EWEHRSTMPLQPLSPDSVRWKQKLAGESFRSWLSAVDVCSGGELAACQALQLYQEIFASNFDSVEQLVSIYAAPGEDGQRAWNVQLFDDVGVSEEHVQHFDTWLRSVAVRASQNLDPADDEEHPAEALPPVSLIRE</sequence>
<feature type="non-terminal residue" evidence="2">
    <location>
        <position position="136"/>
    </location>
</feature>
<feature type="region of interest" description="Disordered" evidence="1">
    <location>
        <begin position="115"/>
        <end position="136"/>
    </location>
</feature>
<feature type="non-terminal residue" evidence="2">
    <location>
        <position position="1"/>
    </location>
</feature>
<comment type="caution">
    <text evidence="2">The sequence shown here is derived from an EMBL/GenBank/DDBJ whole genome shotgun (WGS) entry which is preliminary data.</text>
</comment>
<reference evidence="2" key="1">
    <citation type="submission" date="2021-02" db="EMBL/GenBank/DDBJ databases">
        <authorList>
            <person name="Dougan E. K."/>
            <person name="Rhodes N."/>
            <person name="Thang M."/>
            <person name="Chan C."/>
        </authorList>
    </citation>
    <scope>NUCLEOTIDE SEQUENCE</scope>
</reference>
<evidence type="ECO:0000313" key="3">
    <source>
        <dbReference type="Proteomes" id="UP000626109"/>
    </source>
</evidence>
<evidence type="ECO:0000313" key="2">
    <source>
        <dbReference type="EMBL" id="CAE8697999.1"/>
    </source>
</evidence>
<name>A0A813K912_POLGL</name>
<gene>
    <name evidence="2" type="ORF">PGLA2088_LOCUS30518</name>
</gene>
<dbReference type="Proteomes" id="UP000626109">
    <property type="component" value="Unassembled WGS sequence"/>
</dbReference>
<protein>
    <submittedName>
        <fullName evidence="2">Uncharacterized protein</fullName>
    </submittedName>
</protein>
<proteinExistence type="predicted"/>